<dbReference type="Pfam" id="PF09995">
    <property type="entry name" value="MPAB_Lcp_cat"/>
    <property type="match status" value="1"/>
</dbReference>
<accession>A0A8H3G1C0</accession>
<evidence type="ECO:0000313" key="3">
    <source>
        <dbReference type="EMBL" id="CAF9934426.1"/>
    </source>
</evidence>
<reference evidence="3" key="1">
    <citation type="submission" date="2021-03" db="EMBL/GenBank/DDBJ databases">
        <authorList>
            <person name="Tagirdzhanova G."/>
        </authorList>
    </citation>
    <scope>NUCLEOTIDE SEQUENCE</scope>
</reference>
<dbReference type="PANTHER" id="PTHR36124:SF1">
    <property type="entry name" value="ER-BOUND OXYGENASE MPAB_MPAB'_RUBBER OXYGENASE CATALYTIC DOMAIN-CONTAINING PROTEIN"/>
    <property type="match status" value="1"/>
</dbReference>
<evidence type="ECO:0000259" key="2">
    <source>
        <dbReference type="Pfam" id="PF09995"/>
    </source>
</evidence>
<dbReference type="PANTHER" id="PTHR36124">
    <property type="match status" value="1"/>
</dbReference>
<feature type="domain" description="ER-bound oxygenase mpaB/mpaB'/Rubber oxygenase catalytic" evidence="2">
    <location>
        <begin position="128"/>
        <end position="286"/>
    </location>
</feature>
<organism evidence="3 4">
    <name type="scientific">Imshaugia aleurites</name>
    <dbReference type="NCBI Taxonomy" id="172621"/>
    <lineage>
        <taxon>Eukaryota</taxon>
        <taxon>Fungi</taxon>
        <taxon>Dikarya</taxon>
        <taxon>Ascomycota</taxon>
        <taxon>Pezizomycotina</taxon>
        <taxon>Lecanoromycetes</taxon>
        <taxon>OSLEUM clade</taxon>
        <taxon>Lecanoromycetidae</taxon>
        <taxon>Lecanorales</taxon>
        <taxon>Lecanorineae</taxon>
        <taxon>Parmeliaceae</taxon>
        <taxon>Imshaugia</taxon>
    </lineage>
</organism>
<keyword evidence="1" id="KW-1133">Transmembrane helix</keyword>
<evidence type="ECO:0000256" key="1">
    <source>
        <dbReference type="SAM" id="Phobius"/>
    </source>
</evidence>
<dbReference type="OrthoDB" id="545169at2759"/>
<name>A0A8H3G1C0_9LECA</name>
<feature type="transmembrane region" description="Helical" evidence="1">
    <location>
        <begin position="15"/>
        <end position="35"/>
    </location>
</feature>
<dbReference type="InterPro" id="IPR018713">
    <property type="entry name" value="MPAB/Lcp_cat_dom"/>
</dbReference>
<dbReference type="AlphaFoldDB" id="A0A8H3G1C0"/>
<dbReference type="Proteomes" id="UP000664534">
    <property type="component" value="Unassembled WGS sequence"/>
</dbReference>
<gene>
    <name evidence="3" type="ORF">IMSHALPRED_009714</name>
</gene>
<keyword evidence="1" id="KW-0812">Transmembrane</keyword>
<protein>
    <recommendedName>
        <fullName evidence="2">ER-bound oxygenase mpaB/mpaB'/Rubber oxygenase catalytic domain-containing protein</fullName>
    </recommendedName>
</protein>
<comment type="caution">
    <text evidence="3">The sequence shown here is derived from an EMBL/GenBank/DDBJ whole genome shotgun (WGS) entry which is preliminary data.</text>
</comment>
<keyword evidence="4" id="KW-1185">Reference proteome</keyword>
<dbReference type="EMBL" id="CAJPDT010000076">
    <property type="protein sequence ID" value="CAF9934426.1"/>
    <property type="molecule type" value="Genomic_DNA"/>
</dbReference>
<keyword evidence="1" id="KW-0472">Membrane</keyword>
<proteinExistence type="predicted"/>
<sequence>MEPDDMIPDAFARQWKLILVPGMLAYLFLVQVLRYQRAKSLERKYAPAGRESFRKMTAEDAQAILKTLAELEFPSLYEFSMIMALFRTYGIPSISSLLVATGQLKNAETASKRAADAGVLLFEFGLNKPTSERAVEAIARMNFLHCPYRKSGKITNDDLLYTLGVFALEPSRWINRYEWRRLSDVEMCACGTYWKSVGDAMEISYAKLPSSAEGWQDGLQWLEEVEEWSGEYEEAHMVPADNNRQLAESQLDYLLPKWPARYRGLCRKMIVVLLGDRLRRSMIYPKSPAIYHNIVNSMLDA</sequence>
<evidence type="ECO:0000313" key="4">
    <source>
        <dbReference type="Proteomes" id="UP000664534"/>
    </source>
</evidence>
<dbReference type="GO" id="GO:0016491">
    <property type="term" value="F:oxidoreductase activity"/>
    <property type="evidence" value="ECO:0007669"/>
    <property type="project" value="InterPro"/>
</dbReference>
<dbReference type="InterPro" id="IPR046366">
    <property type="entry name" value="MPAB"/>
</dbReference>